<proteinExistence type="predicted"/>
<reference evidence="2" key="1">
    <citation type="submission" date="2022-11" db="UniProtKB">
        <authorList>
            <consortium name="WormBaseParasite"/>
        </authorList>
    </citation>
    <scope>IDENTIFICATION</scope>
</reference>
<dbReference type="WBParaSite" id="JU765_v2.g9546.t1">
    <property type="protein sequence ID" value="JU765_v2.g9546.t1"/>
    <property type="gene ID" value="JU765_v2.g9546"/>
</dbReference>
<organism evidence="1 2">
    <name type="scientific">Panagrolaimus sp. JU765</name>
    <dbReference type="NCBI Taxonomy" id="591449"/>
    <lineage>
        <taxon>Eukaryota</taxon>
        <taxon>Metazoa</taxon>
        <taxon>Ecdysozoa</taxon>
        <taxon>Nematoda</taxon>
        <taxon>Chromadorea</taxon>
        <taxon>Rhabditida</taxon>
        <taxon>Tylenchina</taxon>
        <taxon>Panagrolaimomorpha</taxon>
        <taxon>Panagrolaimoidea</taxon>
        <taxon>Panagrolaimidae</taxon>
        <taxon>Panagrolaimus</taxon>
    </lineage>
</organism>
<evidence type="ECO:0000313" key="1">
    <source>
        <dbReference type="Proteomes" id="UP000887576"/>
    </source>
</evidence>
<accession>A0AC34RRL1</accession>
<dbReference type="Proteomes" id="UP000887576">
    <property type="component" value="Unplaced"/>
</dbReference>
<name>A0AC34RRL1_9BILA</name>
<protein>
    <submittedName>
        <fullName evidence="2">Uncharacterized protein</fullName>
    </submittedName>
</protein>
<sequence length="173" mass="19336">MENTHPMQISDYDNLNSETMLQYPTDESSSDDKPSISQTKTSPKKLEFSTIIGMPRNNNFIHHSNQMSRSFSDNFPTQTTSNASIAKYNVIKSTTVTEQLSNYQSQLPPSAFIVALQKNMQILAIKRPTDLSLKTEKCPKSTQCFTDNGTPIDCTVQSGVLLNSKGKINETYL</sequence>
<evidence type="ECO:0000313" key="2">
    <source>
        <dbReference type="WBParaSite" id="JU765_v2.g9546.t1"/>
    </source>
</evidence>